<dbReference type="PANTHER" id="PTHR46112:SF3">
    <property type="entry name" value="AMINOPEPTIDASE YPDF"/>
    <property type="match status" value="1"/>
</dbReference>
<keyword evidence="8" id="KW-0031">Aminopeptidase</keyword>
<evidence type="ECO:0000313" key="8">
    <source>
        <dbReference type="EMBL" id="SNS83432.1"/>
    </source>
</evidence>
<gene>
    <name evidence="8" type="ORF">SAMN05421770_102502</name>
</gene>
<dbReference type="Proteomes" id="UP000198356">
    <property type="component" value="Unassembled WGS sequence"/>
</dbReference>
<dbReference type="Pfam" id="PF01321">
    <property type="entry name" value="Creatinase_N"/>
    <property type="match status" value="1"/>
</dbReference>
<dbReference type="GO" id="GO:0004177">
    <property type="term" value="F:aminopeptidase activity"/>
    <property type="evidence" value="ECO:0007669"/>
    <property type="project" value="UniProtKB-KW"/>
</dbReference>
<evidence type="ECO:0000256" key="3">
    <source>
        <dbReference type="ARBA" id="ARBA00022801"/>
    </source>
</evidence>
<dbReference type="InterPro" id="IPR000587">
    <property type="entry name" value="Creatinase_N"/>
</dbReference>
<dbReference type="GO" id="GO:0006508">
    <property type="term" value="P:proteolysis"/>
    <property type="evidence" value="ECO:0007669"/>
    <property type="project" value="UniProtKB-KW"/>
</dbReference>
<comment type="similarity">
    <text evidence="5">Belongs to the peptidase M24B family.</text>
</comment>
<sequence length="364" mass="38109">MVGMNMSARKRKLASAMKAAGVDALLVTHLPDVRYLCGFTGSNASLAVIGTRAVLFTDGRYTTQAKAEVVGAKVVIAPKSAMAAACEWLGGQGVAKCGFDSSQTTVAALETMRKALPAGLRRSLFTPVAPLVAGLREIKDAEEIVKMRAAAALGCRLFDGVLEHIVAGAAEVKVAAALEYQARLAGVDGMSFETIVASGERSALPHGRATKAKLPRKGFCTLDFGVLLDGYCSDMTRTVHLGRIGAEERTVYEAVLDAQLAGVAAVRAGASTGDVDEAARSVLRAAKLDQYFTHSTGHGVGLEIHEGPRLATKQTQPLKAGMIVTIEPGVYIPGKFGVRIEDTVLVTATGCEILTPSTKALIEL</sequence>
<evidence type="ECO:0000259" key="7">
    <source>
        <dbReference type="Pfam" id="PF01321"/>
    </source>
</evidence>
<evidence type="ECO:0000313" key="9">
    <source>
        <dbReference type="Proteomes" id="UP000198356"/>
    </source>
</evidence>
<dbReference type="Pfam" id="PF00557">
    <property type="entry name" value="Peptidase_M24"/>
    <property type="match status" value="1"/>
</dbReference>
<reference evidence="8 9" key="1">
    <citation type="submission" date="2017-06" db="EMBL/GenBank/DDBJ databases">
        <authorList>
            <person name="Kim H.J."/>
            <person name="Triplett B.A."/>
        </authorList>
    </citation>
    <scope>NUCLEOTIDE SEQUENCE [LARGE SCALE GENOMIC DNA]</scope>
    <source>
        <strain evidence="8 9">DSM 18704</strain>
    </source>
</reference>
<keyword evidence="2 5" id="KW-0479">Metal-binding</keyword>
<dbReference type="InterPro" id="IPR029149">
    <property type="entry name" value="Creatin/AminoP/Spt16_N"/>
</dbReference>
<dbReference type="InterPro" id="IPR050659">
    <property type="entry name" value="Peptidase_M24B"/>
</dbReference>
<feature type="domain" description="Peptidase M24" evidence="6">
    <location>
        <begin position="146"/>
        <end position="348"/>
    </location>
</feature>
<protein>
    <submittedName>
        <fullName evidence="8">Xaa-Pro aminopeptidase</fullName>
    </submittedName>
</protein>
<dbReference type="InterPro" id="IPR000994">
    <property type="entry name" value="Pept_M24"/>
</dbReference>
<dbReference type="GO" id="GO:0046872">
    <property type="term" value="F:metal ion binding"/>
    <property type="evidence" value="ECO:0007669"/>
    <property type="project" value="UniProtKB-KW"/>
</dbReference>
<evidence type="ECO:0000256" key="1">
    <source>
        <dbReference type="ARBA" id="ARBA00022670"/>
    </source>
</evidence>
<keyword evidence="3" id="KW-0378">Hydrolase</keyword>
<proteinExistence type="inferred from homology"/>
<dbReference type="Gene3D" id="3.40.350.10">
    <property type="entry name" value="Creatinase/prolidase N-terminal domain"/>
    <property type="match status" value="1"/>
</dbReference>
<keyword evidence="1" id="KW-0645">Protease</keyword>
<dbReference type="CDD" id="cd01092">
    <property type="entry name" value="APP-like"/>
    <property type="match status" value="1"/>
</dbReference>
<dbReference type="EMBL" id="FZOU01000002">
    <property type="protein sequence ID" value="SNS83432.1"/>
    <property type="molecule type" value="Genomic_DNA"/>
</dbReference>
<evidence type="ECO:0000256" key="2">
    <source>
        <dbReference type="ARBA" id="ARBA00022723"/>
    </source>
</evidence>
<dbReference type="InterPro" id="IPR001131">
    <property type="entry name" value="Peptidase_M24B_aminopep-P_CS"/>
</dbReference>
<dbReference type="SUPFAM" id="SSF53092">
    <property type="entry name" value="Creatinase/prolidase N-terminal domain"/>
    <property type="match status" value="1"/>
</dbReference>
<dbReference type="GO" id="GO:0008237">
    <property type="term" value="F:metallopeptidase activity"/>
    <property type="evidence" value="ECO:0007669"/>
    <property type="project" value="UniProtKB-KW"/>
</dbReference>
<evidence type="ECO:0000256" key="5">
    <source>
        <dbReference type="RuleBase" id="RU000590"/>
    </source>
</evidence>
<dbReference type="Gene3D" id="3.90.230.10">
    <property type="entry name" value="Creatinase/methionine aminopeptidase superfamily"/>
    <property type="match status" value="1"/>
</dbReference>
<organism evidence="8 9">
    <name type="scientific">Granulicella rosea</name>
    <dbReference type="NCBI Taxonomy" id="474952"/>
    <lineage>
        <taxon>Bacteria</taxon>
        <taxon>Pseudomonadati</taxon>
        <taxon>Acidobacteriota</taxon>
        <taxon>Terriglobia</taxon>
        <taxon>Terriglobales</taxon>
        <taxon>Acidobacteriaceae</taxon>
        <taxon>Granulicella</taxon>
    </lineage>
</organism>
<dbReference type="SUPFAM" id="SSF55920">
    <property type="entry name" value="Creatinase/aminopeptidase"/>
    <property type="match status" value="1"/>
</dbReference>
<dbReference type="AlphaFoldDB" id="A0A239HQ17"/>
<dbReference type="PROSITE" id="PS00491">
    <property type="entry name" value="PROLINE_PEPTIDASE"/>
    <property type="match status" value="1"/>
</dbReference>
<dbReference type="PANTHER" id="PTHR46112">
    <property type="entry name" value="AMINOPEPTIDASE"/>
    <property type="match status" value="1"/>
</dbReference>
<feature type="domain" description="Creatinase N-terminal" evidence="7">
    <location>
        <begin position="9"/>
        <end position="138"/>
    </location>
</feature>
<dbReference type="InterPro" id="IPR036005">
    <property type="entry name" value="Creatinase/aminopeptidase-like"/>
</dbReference>
<evidence type="ECO:0000259" key="6">
    <source>
        <dbReference type="Pfam" id="PF00557"/>
    </source>
</evidence>
<evidence type="ECO:0000256" key="4">
    <source>
        <dbReference type="ARBA" id="ARBA00023049"/>
    </source>
</evidence>
<keyword evidence="4" id="KW-0482">Metalloprotease</keyword>
<keyword evidence="9" id="KW-1185">Reference proteome</keyword>
<accession>A0A239HQ17</accession>
<name>A0A239HQ17_9BACT</name>